<keyword evidence="12" id="KW-1185">Reference proteome</keyword>
<name>A0AAY4BNZ0_9TELE</name>
<dbReference type="GO" id="GO:0005737">
    <property type="term" value="C:cytoplasm"/>
    <property type="evidence" value="ECO:0007669"/>
    <property type="project" value="UniProtKB-SubCell"/>
</dbReference>
<dbReference type="InterPro" id="IPR039399">
    <property type="entry name" value="Deltex_C_sf"/>
</dbReference>
<dbReference type="CDD" id="cd09633">
    <property type="entry name" value="Deltex_C"/>
    <property type="match status" value="1"/>
</dbReference>
<dbReference type="InterPro" id="IPR017907">
    <property type="entry name" value="Znf_RING_CS"/>
</dbReference>
<dbReference type="Ensembl" id="ENSDCDT00010026073.1">
    <property type="protein sequence ID" value="ENSDCDP00010022232.1"/>
    <property type="gene ID" value="ENSDCDG00010012620.1"/>
</dbReference>
<reference evidence="11 12" key="1">
    <citation type="submission" date="2020-06" db="EMBL/GenBank/DDBJ databases">
        <authorList>
            <consortium name="Wellcome Sanger Institute Data Sharing"/>
        </authorList>
    </citation>
    <scope>NUCLEOTIDE SEQUENCE [LARGE SCALE GENOMIC DNA]</scope>
</reference>
<dbReference type="AlphaFoldDB" id="A0AAY4BNZ0"/>
<evidence type="ECO:0000256" key="3">
    <source>
        <dbReference type="ARBA" id="ARBA00009413"/>
    </source>
</evidence>
<comment type="similarity">
    <text evidence="3 9">Belongs to the Deltex family.</text>
</comment>
<feature type="domain" description="RING-type" evidence="10">
    <location>
        <begin position="254"/>
        <end position="292"/>
    </location>
</feature>
<protein>
    <recommendedName>
        <fullName evidence="9">E3 ubiquitin-protein ligase</fullName>
        <ecNumber evidence="9">2.3.2.27</ecNumber>
    </recommendedName>
</protein>
<dbReference type="GeneTree" id="ENSGT00940000154578"/>
<dbReference type="Pfam" id="PF13923">
    <property type="entry name" value="zf-C3HC4_2"/>
    <property type="match status" value="1"/>
</dbReference>
<keyword evidence="9" id="KW-0963">Cytoplasm</keyword>
<dbReference type="Gene3D" id="3.30.390.130">
    <property type="match status" value="1"/>
</dbReference>
<dbReference type="PANTHER" id="PTHR12622">
    <property type="entry name" value="DELTEX-RELATED"/>
    <property type="match status" value="1"/>
</dbReference>
<keyword evidence="7 9" id="KW-0862">Zinc</keyword>
<evidence type="ECO:0000256" key="2">
    <source>
        <dbReference type="ARBA" id="ARBA00004906"/>
    </source>
</evidence>
<evidence type="ECO:0000256" key="6">
    <source>
        <dbReference type="ARBA" id="ARBA00022771"/>
    </source>
</evidence>
<reference evidence="11" key="3">
    <citation type="submission" date="2025-09" db="UniProtKB">
        <authorList>
            <consortium name="Ensembl"/>
        </authorList>
    </citation>
    <scope>IDENTIFICATION</scope>
</reference>
<dbReference type="GO" id="GO:0008270">
    <property type="term" value="F:zinc ion binding"/>
    <property type="evidence" value="ECO:0007669"/>
    <property type="project" value="UniProtKB-KW"/>
</dbReference>
<evidence type="ECO:0000256" key="5">
    <source>
        <dbReference type="ARBA" id="ARBA00022723"/>
    </source>
</evidence>
<dbReference type="SMART" id="SM00184">
    <property type="entry name" value="RING"/>
    <property type="match status" value="1"/>
</dbReference>
<dbReference type="PROSITE" id="PS50089">
    <property type="entry name" value="ZF_RING_2"/>
    <property type="match status" value="1"/>
</dbReference>
<comment type="pathway">
    <text evidence="2 9">Protein modification; protein ubiquitination.</text>
</comment>
<dbReference type="Gene3D" id="3.30.40.10">
    <property type="entry name" value="Zinc/RING finger domain, C3HC4 (zinc finger)"/>
    <property type="match status" value="1"/>
</dbReference>
<dbReference type="InterPro" id="IPR013083">
    <property type="entry name" value="Znf_RING/FYVE/PHD"/>
</dbReference>
<dbReference type="InterPro" id="IPR039398">
    <property type="entry name" value="Deltex_fam"/>
</dbReference>
<keyword evidence="5 9" id="KW-0479">Metal-binding</keyword>
<gene>
    <name evidence="11" type="primary">si:dkey-3h3.3</name>
</gene>
<dbReference type="GO" id="GO:0007219">
    <property type="term" value="P:Notch signaling pathway"/>
    <property type="evidence" value="ECO:0007669"/>
    <property type="project" value="InterPro"/>
</dbReference>
<organism evidence="11 12">
    <name type="scientific">Denticeps clupeoides</name>
    <name type="common">denticle herring</name>
    <dbReference type="NCBI Taxonomy" id="299321"/>
    <lineage>
        <taxon>Eukaryota</taxon>
        <taxon>Metazoa</taxon>
        <taxon>Chordata</taxon>
        <taxon>Craniata</taxon>
        <taxon>Vertebrata</taxon>
        <taxon>Euteleostomi</taxon>
        <taxon>Actinopterygii</taxon>
        <taxon>Neopterygii</taxon>
        <taxon>Teleostei</taxon>
        <taxon>Clupei</taxon>
        <taxon>Clupeiformes</taxon>
        <taxon>Denticipitoidei</taxon>
        <taxon>Denticipitidae</taxon>
        <taxon>Denticeps</taxon>
    </lineage>
</organism>
<evidence type="ECO:0000256" key="1">
    <source>
        <dbReference type="ARBA" id="ARBA00000900"/>
    </source>
</evidence>
<evidence type="ECO:0000256" key="7">
    <source>
        <dbReference type="ARBA" id="ARBA00022833"/>
    </source>
</evidence>
<evidence type="ECO:0000259" key="10">
    <source>
        <dbReference type="PROSITE" id="PS50089"/>
    </source>
</evidence>
<reference evidence="11" key="2">
    <citation type="submission" date="2025-08" db="UniProtKB">
        <authorList>
            <consortium name="Ensembl"/>
        </authorList>
    </citation>
    <scope>IDENTIFICATION</scope>
</reference>
<dbReference type="SUPFAM" id="SSF57850">
    <property type="entry name" value="RING/U-box"/>
    <property type="match status" value="1"/>
</dbReference>
<comment type="catalytic activity">
    <reaction evidence="1 9">
        <text>S-ubiquitinyl-[E2 ubiquitin-conjugating enzyme]-L-cysteine + [acceptor protein]-L-lysine = [E2 ubiquitin-conjugating enzyme]-L-cysteine + N(6)-ubiquitinyl-[acceptor protein]-L-lysine.</text>
        <dbReference type="EC" id="2.3.2.27"/>
    </reaction>
</comment>
<dbReference type="PROSITE" id="PS00518">
    <property type="entry name" value="ZF_RING_1"/>
    <property type="match status" value="1"/>
</dbReference>
<proteinExistence type="inferred from homology"/>
<dbReference type="InterPro" id="IPR001841">
    <property type="entry name" value="Znf_RING"/>
</dbReference>
<evidence type="ECO:0000256" key="9">
    <source>
        <dbReference type="RuleBase" id="RU367105"/>
    </source>
</evidence>
<accession>A0AAY4BNZ0</accession>
<evidence type="ECO:0000256" key="8">
    <source>
        <dbReference type="PROSITE-ProRule" id="PRU00175"/>
    </source>
</evidence>
<evidence type="ECO:0000256" key="4">
    <source>
        <dbReference type="ARBA" id="ARBA00022679"/>
    </source>
</evidence>
<dbReference type="Pfam" id="PF18102">
    <property type="entry name" value="DTC"/>
    <property type="match status" value="1"/>
</dbReference>
<keyword evidence="6 8" id="KW-0863">Zinc-finger</keyword>
<sequence length="434" mass="49551">MTDKDEDQEDHFHHCGKIFPEVILLVGVETFRDRRRVLQMVSRVPRSQRSTKDSYQIQGSFDEIEQLFLELATLERNTWRDFALEQKKLQMGAEPNNTETTEVEHVDIDDWVMNFIEQKCCDGLEKVQGSNVSLHRSHTKKQIHFLPQKSTPMIHTQFARQRFLTFYQKIATELQVKNFSIGQYQLKQLENDFPDLLFSRTSNKNTVTVTGSYTSIERLREAMRGYKAKGDRSQEHRTNTKVKLDMKAHGEETCPICMDTCSNRKTLSVCKHSFCRECVEKAFQIKPACPVCGVLYGALRGNQPENGSMSITTDSTPLPGYGGYGTITIRYLVPSGVQGDEHPNPGQRYEGVARTAYLPDSPEGREVLKLLKRAFSQRLTFTIGRSSTTGRSNVVTWNDIHHKTSRSGGPSCYGYPDQEYLGRVREELKVKGIS</sequence>
<dbReference type="GO" id="GO:0061630">
    <property type="term" value="F:ubiquitin protein ligase activity"/>
    <property type="evidence" value="ECO:0007669"/>
    <property type="project" value="UniProtKB-UniRule"/>
</dbReference>
<evidence type="ECO:0000313" key="11">
    <source>
        <dbReference type="Ensembl" id="ENSDCDP00010022232.1"/>
    </source>
</evidence>
<comment type="subcellular location">
    <subcellularLocation>
        <location evidence="9">Cytoplasm</location>
    </subcellularLocation>
</comment>
<dbReference type="InterPro" id="IPR039396">
    <property type="entry name" value="Deltex_C"/>
</dbReference>
<keyword evidence="4 9" id="KW-0808">Transferase</keyword>
<dbReference type="EC" id="2.3.2.27" evidence="9"/>
<dbReference type="Proteomes" id="UP000694580">
    <property type="component" value="Chromosome 11"/>
</dbReference>
<evidence type="ECO:0000313" key="12">
    <source>
        <dbReference type="Proteomes" id="UP000694580"/>
    </source>
</evidence>
<dbReference type="GO" id="GO:0016567">
    <property type="term" value="P:protein ubiquitination"/>
    <property type="evidence" value="ECO:0007669"/>
    <property type="project" value="UniProtKB-UniRule"/>
</dbReference>